<comment type="similarity">
    <text evidence="2 12">Belongs to the ELO family.</text>
</comment>
<keyword evidence="5 12" id="KW-0812">Transmembrane</keyword>
<evidence type="ECO:0000256" key="2">
    <source>
        <dbReference type="ARBA" id="ARBA00007263"/>
    </source>
</evidence>
<name>A0AAN7TRP6_9MYCE</name>
<dbReference type="InterPro" id="IPR002076">
    <property type="entry name" value="ELO_fam"/>
</dbReference>
<accession>A0AAN7TRP6</accession>
<feature type="transmembrane region" description="Helical" evidence="12">
    <location>
        <begin position="131"/>
        <end position="147"/>
    </location>
</feature>
<keyword evidence="4 12" id="KW-0808">Transferase</keyword>
<dbReference type="GO" id="GO:0042761">
    <property type="term" value="P:very long-chain fatty acid biosynthetic process"/>
    <property type="evidence" value="ECO:0007669"/>
    <property type="project" value="TreeGrafter"/>
</dbReference>
<protein>
    <recommendedName>
        <fullName evidence="12">Elongation of fatty acids protein</fullName>
        <ecNumber evidence="12">2.3.1.-</ecNumber>
    </recommendedName>
</protein>
<sequence>MESIQSIITEWSDSKSWDHLFQHNFKDSNWSELFDPVNFKFKFGTTPFSQFQIIPSVISFYLVAIFSIKFLMRNRKPFSLKYVSILHNAILCIWSLIMCVGVLYEVIKRVTAEGPLFAVCETVTGFDKGPAYYWSYIFYISKFYELLDTVIIVLKKKPLIFLHVYHHCIVVWLCWYFMYTGWNLQLWVVFLNTFVHVFMYYFYFQTGRGKTVWWKKYITMIQIIQFICLGIAGILHIAAINLNSTPCLTHYPAFASAYSINFSFLFLFSQFFVKSYSNKPSTTTPTKTKKID</sequence>
<dbReference type="EMBL" id="JAVFKY010000006">
    <property type="protein sequence ID" value="KAK5574841.1"/>
    <property type="molecule type" value="Genomic_DNA"/>
</dbReference>
<evidence type="ECO:0000313" key="14">
    <source>
        <dbReference type="Proteomes" id="UP001344447"/>
    </source>
</evidence>
<dbReference type="Pfam" id="PF01151">
    <property type="entry name" value="ELO"/>
    <property type="match status" value="1"/>
</dbReference>
<dbReference type="AlphaFoldDB" id="A0AAN7TRP6"/>
<dbReference type="PANTHER" id="PTHR11157">
    <property type="entry name" value="FATTY ACID ACYL TRANSFERASE-RELATED"/>
    <property type="match status" value="1"/>
</dbReference>
<dbReference type="GO" id="GO:0034625">
    <property type="term" value="P:fatty acid elongation, monounsaturated fatty acid"/>
    <property type="evidence" value="ECO:0007669"/>
    <property type="project" value="TreeGrafter"/>
</dbReference>
<keyword evidence="9 12" id="KW-0472">Membrane</keyword>
<feature type="transmembrane region" description="Helical" evidence="12">
    <location>
        <begin position="216"/>
        <end position="239"/>
    </location>
</feature>
<dbReference type="EC" id="2.3.1.-" evidence="12"/>
<dbReference type="GO" id="GO:0005789">
    <property type="term" value="C:endoplasmic reticulum membrane"/>
    <property type="evidence" value="ECO:0007669"/>
    <property type="project" value="TreeGrafter"/>
</dbReference>
<dbReference type="GO" id="GO:0034626">
    <property type="term" value="P:fatty acid elongation, polyunsaturated fatty acid"/>
    <property type="evidence" value="ECO:0007669"/>
    <property type="project" value="TreeGrafter"/>
</dbReference>
<comment type="subcellular location">
    <subcellularLocation>
        <location evidence="1">Membrane</location>
        <topology evidence="1">Multi-pass membrane protein</topology>
    </subcellularLocation>
</comment>
<evidence type="ECO:0000256" key="10">
    <source>
        <dbReference type="ARBA" id="ARBA00023160"/>
    </source>
</evidence>
<keyword evidence="14" id="KW-1185">Reference proteome</keyword>
<evidence type="ECO:0000256" key="7">
    <source>
        <dbReference type="ARBA" id="ARBA00022989"/>
    </source>
</evidence>
<dbReference type="Proteomes" id="UP001344447">
    <property type="component" value="Unassembled WGS sequence"/>
</dbReference>
<evidence type="ECO:0000256" key="5">
    <source>
        <dbReference type="ARBA" id="ARBA00022692"/>
    </source>
</evidence>
<gene>
    <name evidence="13" type="ORF">RB653_010095</name>
</gene>
<evidence type="ECO:0000256" key="12">
    <source>
        <dbReference type="RuleBase" id="RU361115"/>
    </source>
</evidence>
<dbReference type="GO" id="GO:0009922">
    <property type="term" value="F:fatty acid elongase activity"/>
    <property type="evidence" value="ECO:0007669"/>
    <property type="project" value="UniProtKB-EC"/>
</dbReference>
<dbReference type="InterPro" id="IPR030457">
    <property type="entry name" value="ELO_CS"/>
</dbReference>
<dbReference type="GO" id="GO:0030148">
    <property type="term" value="P:sphingolipid biosynthetic process"/>
    <property type="evidence" value="ECO:0007669"/>
    <property type="project" value="TreeGrafter"/>
</dbReference>
<keyword evidence="6 12" id="KW-0276">Fatty acid metabolism</keyword>
<evidence type="ECO:0000256" key="6">
    <source>
        <dbReference type="ARBA" id="ARBA00022832"/>
    </source>
</evidence>
<dbReference type="PROSITE" id="PS01188">
    <property type="entry name" value="ELO"/>
    <property type="match status" value="1"/>
</dbReference>
<comment type="caution">
    <text evidence="13">The sequence shown here is derived from an EMBL/GenBank/DDBJ whole genome shotgun (WGS) entry which is preliminary data.</text>
</comment>
<feature type="transmembrane region" description="Helical" evidence="12">
    <location>
        <begin position="53"/>
        <end position="72"/>
    </location>
</feature>
<evidence type="ECO:0000256" key="8">
    <source>
        <dbReference type="ARBA" id="ARBA00023098"/>
    </source>
</evidence>
<keyword evidence="3 12" id="KW-0444">Lipid biosynthesis</keyword>
<feature type="transmembrane region" description="Helical" evidence="12">
    <location>
        <begin position="84"/>
        <end position="107"/>
    </location>
</feature>
<feature type="transmembrane region" description="Helical" evidence="12">
    <location>
        <begin position="184"/>
        <end position="204"/>
    </location>
</feature>
<evidence type="ECO:0000256" key="1">
    <source>
        <dbReference type="ARBA" id="ARBA00004141"/>
    </source>
</evidence>
<evidence type="ECO:0000256" key="11">
    <source>
        <dbReference type="ARBA" id="ARBA00047375"/>
    </source>
</evidence>
<evidence type="ECO:0000256" key="9">
    <source>
        <dbReference type="ARBA" id="ARBA00023136"/>
    </source>
</evidence>
<reference evidence="13 14" key="1">
    <citation type="submission" date="2023-11" db="EMBL/GenBank/DDBJ databases">
        <title>Dfirmibasis_genome.</title>
        <authorList>
            <person name="Edelbroek B."/>
            <person name="Kjellin J."/>
            <person name="Jerlstrom-Hultqvist J."/>
            <person name="Soderbom F."/>
        </authorList>
    </citation>
    <scope>NUCLEOTIDE SEQUENCE [LARGE SCALE GENOMIC DNA]</scope>
    <source>
        <strain evidence="13 14">TNS-C-14</strain>
    </source>
</reference>
<keyword evidence="10 12" id="KW-0275">Fatty acid biosynthesis</keyword>
<feature type="transmembrane region" description="Helical" evidence="12">
    <location>
        <begin position="159"/>
        <end position="178"/>
    </location>
</feature>
<dbReference type="PANTHER" id="PTHR11157:SF134">
    <property type="entry name" value="ELONGATION OF FATTY ACIDS PROTEIN 1-RELATED"/>
    <property type="match status" value="1"/>
</dbReference>
<comment type="catalytic activity">
    <reaction evidence="12">
        <text>an acyl-CoA + malonyl-CoA + H(+) = a 3-oxoacyl-CoA + CO2 + CoA</text>
        <dbReference type="Rhea" id="RHEA:50252"/>
        <dbReference type="ChEBI" id="CHEBI:15378"/>
        <dbReference type="ChEBI" id="CHEBI:16526"/>
        <dbReference type="ChEBI" id="CHEBI:57287"/>
        <dbReference type="ChEBI" id="CHEBI:57384"/>
        <dbReference type="ChEBI" id="CHEBI:58342"/>
        <dbReference type="ChEBI" id="CHEBI:90726"/>
    </reaction>
    <physiologicalReaction direction="left-to-right" evidence="12">
        <dbReference type="Rhea" id="RHEA:50253"/>
    </physiologicalReaction>
</comment>
<organism evidence="13 14">
    <name type="scientific">Dictyostelium firmibasis</name>
    <dbReference type="NCBI Taxonomy" id="79012"/>
    <lineage>
        <taxon>Eukaryota</taxon>
        <taxon>Amoebozoa</taxon>
        <taxon>Evosea</taxon>
        <taxon>Eumycetozoa</taxon>
        <taxon>Dictyostelia</taxon>
        <taxon>Dictyosteliales</taxon>
        <taxon>Dictyosteliaceae</taxon>
        <taxon>Dictyostelium</taxon>
    </lineage>
</organism>
<evidence type="ECO:0000256" key="4">
    <source>
        <dbReference type="ARBA" id="ARBA00022679"/>
    </source>
</evidence>
<comment type="catalytic activity">
    <reaction evidence="11">
        <text>a very-long-chain acyl-CoA + malonyl-CoA + H(+) = a very-long-chain 3-oxoacyl-CoA + CO2 + CoA</text>
        <dbReference type="Rhea" id="RHEA:32727"/>
        <dbReference type="ChEBI" id="CHEBI:15378"/>
        <dbReference type="ChEBI" id="CHEBI:16526"/>
        <dbReference type="ChEBI" id="CHEBI:57287"/>
        <dbReference type="ChEBI" id="CHEBI:57384"/>
        <dbReference type="ChEBI" id="CHEBI:90725"/>
        <dbReference type="ChEBI" id="CHEBI:90736"/>
        <dbReference type="EC" id="2.3.1.199"/>
    </reaction>
</comment>
<keyword evidence="8 12" id="KW-0443">Lipid metabolism</keyword>
<evidence type="ECO:0000256" key="3">
    <source>
        <dbReference type="ARBA" id="ARBA00022516"/>
    </source>
</evidence>
<feature type="transmembrane region" description="Helical" evidence="12">
    <location>
        <begin position="251"/>
        <end position="273"/>
    </location>
</feature>
<evidence type="ECO:0000313" key="13">
    <source>
        <dbReference type="EMBL" id="KAK5574841.1"/>
    </source>
</evidence>
<keyword evidence="7 12" id="KW-1133">Transmembrane helix</keyword>
<dbReference type="GO" id="GO:0019367">
    <property type="term" value="P:fatty acid elongation, saturated fatty acid"/>
    <property type="evidence" value="ECO:0007669"/>
    <property type="project" value="TreeGrafter"/>
</dbReference>
<proteinExistence type="inferred from homology"/>